<dbReference type="GO" id="GO:0032183">
    <property type="term" value="F:SUMO binding"/>
    <property type="evidence" value="ECO:0007669"/>
    <property type="project" value="TreeGrafter"/>
</dbReference>
<dbReference type="SUPFAM" id="SSF57850">
    <property type="entry name" value="RING/U-box"/>
    <property type="match status" value="2"/>
</dbReference>
<dbReference type="PANTHER" id="PTHR47094:SF1">
    <property type="entry name" value="RING-TYPE E3 UBIQUITIN TRANSFERASE"/>
    <property type="match status" value="1"/>
</dbReference>
<evidence type="ECO:0000256" key="3">
    <source>
        <dbReference type="ARBA" id="ARBA00022833"/>
    </source>
</evidence>
<comment type="caution">
    <text evidence="6">The sequence shown here is derived from an EMBL/GenBank/DDBJ whole genome shotgun (WGS) entry which is preliminary data.</text>
</comment>
<feature type="domain" description="RING-type" evidence="5">
    <location>
        <begin position="122"/>
        <end position="159"/>
    </location>
</feature>
<name>A0A2U1MBI6_ARTAN</name>
<dbReference type="SMART" id="SM00184">
    <property type="entry name" value="RING"/>
    <property type="match status" value="2"/>
</dbReference>
<dbReference type="GO" id="GO:0140082">
    <property type="term" value="F:SUMO-ubiquitin ligase activity"/>
    <property type="evidence" value="ECO:0007669"/>
    <property type="project" value="TreeGrafter"/>
</dbReference>
<dbReference type="GO" id="GO:0008270">
    <property type="term" value="F:zinc ion binding"/>
    <property type="evidence" value="ECO:0007669"/>
    <property type="project" value="UniProtKB-KW"/>
</dbReference>
<keyword evidence="1" id="KW-0479">Metal-binding</keyword>
<sequence length="174" mass="19664">MVFYLPGTEFSWFRSMRQRSRRLQTQEPVAVIIRDQGASFSVVESVAQPPSPPPSSFICPICFEPLVNETATKCGHVFCQRCIGSAIRDQPRCPICRLRLTHQDLIRVYLPPSPPQLPTFPCPICLRQVVDATATNCGHIFCEGCIQLAAFNRPECPKCMLLVSHQDLFRIYIP</sequence>
<evidence type="ECO:0000256" key="1">
    <source>
        <dbReference type="ARBA" id="ARBA00022723"/>
    </source>
</evidence>
<dbReference type="Proteomes" id="UP000245207">
    <property type="component" value="Unassembled WGS sequence"/>
</dbReference>
<evidence type="ECO:0000259" key="5">
    <source>
        <dbReference type="PROSITE" id="PS50089"/>
    </source>
</evidence>
<feature type="domain" description="RING-type" evidence="5">
    <location>
        <begin position="59"/>
        <end position="97"/>
    </location>
</feature>
<evidence type="ECO:0000313" key="7">
    <source>
        <dbReference type="Proteomes" id="UP000245207"/>
    </source>
</evidence>
<dbReference type="PANTHER" id="PTHR47094">
    <property type="entry name" value="ELFLESS, ISOFORM B"/>
    <property type="match status" value="1"/>
</dbReference>
<keyword evidence="7" id="KW-1185">Reference proteome</keyword>
<evidence type="ECO:0000256" key="4">
    <source>
        <dbReference type="PROSITE-ProRule" id="PRU00175"/>
    </source>
</evidence>
<dbReference type="GO" id="GO:0006511">
    <property type="term" value="P:ubiquitin-dependent protein catabolic process"/>
    <property type="evidence" value="ECO:0007669"/>
    <property type="project" value="TreeGrafter"/>
</dbReference>
<keyword evidence="3" id="KW-0862">Zinc</keyword>
<dbReference type="PROSITE" id="PS50089">
    <property type="entry name" value="ZF_RING_2"/>
    <property type="match status" value="2"/>
</dbReference>
<evidence type="ECO:0000313" key="6">
    <source>
        <dbReference type="EMBL" id="PWA58619.1"/>
    </source>
</evidence>
<proteinExistence type="predicted"/>
<dbReference type="InterPro" id="IPR017907">
    <property type="entry name" value="Znf_RING_CS"/>
</dbReference>
<dbReference type="GO" id="GO:0061630">
    <property type="term" value="F:ubiquitin protein ligase activity"/>
    <property type="evidence" value="ECO:0007669"/>
    <property type="project" value="InterPro"/>
</dbReference>
<dbReference type="AlphaFoldDB" id="A0A2U1MBI6"/>
<dbReference type="Gene3D" id="3.30.40.10">
    <property type="entry name" value="Zinc/RING finger domain, C3HC4 (zinc finger)"/>
    <property type="match status" value="2"/>
</dbReference>
<dbReference type="InterPro" id="IPR049627">
    <property type="entry name" value="SLX8"/>
</dbReference>
<dbReference type="Pfam" id="PF00097">
    <property type="entry name" value="zf-C3HC4"/>
    <property type="match status" value="1"/>
</dbReference>
<reference evidence="6 7" key="1">
    <citation type="journal article" date="2018" name="Mol. Plant">
        <title>The genome of Artemisia annua provides insight into the evolution of Asteraceae family and artemisinin biosynthesis.</title>
        <authorList>
            <person name="Shen Q."/>
            <person name="Zhang L."/>
            <person name="Liao Z."/>
            <person name="Wang S."/>
            <person name="Yan T."/>
            <person name="Shi P."/>
            <person name="Liu M."/>
            <person name="Fu X."/>
            <person name="Pan Q."/>
            <person name="Wang Y."/>
            <person name="Lv Z."/>
            <person name="Lu X."/>
            <person name="Zhang F."/>
            <person name="Jiang W."/>
            <person name="Ma Y."/>
            <person name="Chen M."/>
            <person name="Hao X."/>
            <person name="Li L."/>
            <person name="Tang Y."/>
            <person name="Lv G."/>
            <person name="Zhou Y."/>
            <person name="Sun X."/>
            <person name="Brodelius P.E."/>
            <person name="Rose J.K.C."/>
            <person name="Tang K."/>
        </authorList>
    </citation>
    <scope>NUCLEOTIDE SEQUENCE [LARGE SCALE GENOMIC DNA]</scope>
    <source>
        <strain evidence="7">cv. Huhao1</strain>
        <tissue evidence="6">Leaf</tissue>
    </source>
</reference>
<organism evidence="6 7">
    <name type="scientific">Artemisia annua</name>
    <name type="common">Sweet wormwood</name>
    <dbReference type="NCBI Taxonomy" id="35608"/>
    <lineage>
        <taxon>Eukaryota</taxon>
        <taxon>Viridiplantae</taxon>
        <taxon>Streptophyta</taxon>
        <taxon>Embryophyta</taxon>
        <taxon>Tracheophyta</taxon>
        <taxon>Spermatophyta</taxon>
        <taxon>Magnoliopsida</taxon>
        <taxon>eudicotyledons</taxon>
        <taxon>Gunneridae</taxon>
        <taxon>Pentapetalae</taxon>
        <taxon>asterids</taxon>
        <taxon>campanulids</taxon>
        <taxon>Asterales</taxon>
        <taxon>Asteraceae</taxon>
        <taxon>Asteroideae</taxon>
        <taxon>Anthemideae</taxon>
        <taxon>Artemisiinae</taxon>
        <taxon>Artemisia</taxon>
    </lineage>
</organism>
<accession>A0A2U1MBI6</accession>
<dbReference type="EMBL" id="PKPP01005843">
    <property type="protein sequence ID" value="PWA58619.1"/>
    <property type="molecule type" value="Genomic_DNA"/>
</dbReference>
<dbReference type="Pfam" id="PF13923">
    <property type="entry name" value="zf-C3HC4_2"/>
    <property type="match status" value="1"/>
</dbReference>
<dbReference type="PROSITE" id="PS00518">
    <property type="entry name" value="ZF_RING_1"/>
    <property type="match status" value="2"/>
</dbReference>
<dbReference type="InterPro" id="IPR018957">
    <property type="entry name" value="Znf_C3HC4_RING-type"/>
</dbReference>
<dbReference type="STRING" id="35608.A0A2U1MBI6"/>
<dbReference type="InterPro" id="IPR013083">
    <property type="entry name" value="Znf_RING/FYVE/PHD"/>
</dbReference>
<protein>
    <submittedName>
        <fullName evidence="6">Zinc finger, RING/FYVE/PHD-type</fullName>
    </submittedName>
</protein>
<dbReference type="InterPro" id="IPR001841">
    <property type="entry name" value="Znf_RING"/>
</dbReference>
<evidence type="ECO:0000256" key="2">
    <source>
        <dbReference type="ARBA" id="ARBA00022771"/>
    </source>
</evidence>
<gene>
    <name evidence="6" type="ORF">CTI12_AA398190</name>
</gene>
<dbReference type="GO" id="GO:0033768">
    <property type="term" value="C:SUMO-targeted ubiquitin ligase complex"/>
    <property type="evidence" value="ECO:0007669"/>
    <property type="project" value="TreeGrafter"/>
</dbReference>
<keyword evidence="2 4" id="KW-0863">Zinc-finger</keyword>
<dbReference type="OrthoDB" id="6105938at2759"/>